<dbReference type="PANTHER" id="PTHR22617">
    <property type="entry name" value="CHEMOTAXIS SENSOR HISTIDINE KINASE-RELATED"/>
    <property type="match status" value="1"/>
</dbReference>
<dbReference type="Proteomes" id="UP000252355">
    <property type="component" value="Unassembled WGS sequence"/>
</dbReference>
<dbReference type="InterPro" id="IPR036061">
    <property type="entry name" value="CheW-like_dom_sf"/>
</dbReference>
<dbReference type="PANTHER" id="PTHR22617:SF23">
    <property type="entry name" value="CHEMOTAXIS PROTEIN CHEW"/>
    <property type="match status" value="1"/>
</dbReference>
<dbReference type="GO" id="GO:0006935">
    <property type="term" value="P:chemotaxis"/>
    <property type="evidence" value="ECO:0007669"/>
    <property type="project" value="InterPro"/>
</dbReference>
<dbReference type="InterPro" id="IPR039315">
    <property type="entry name" value="CheW"/>
</dbReference>
<name>A0A367ZLD6_9BACT</name>
<dbReference type="SMART" id="SM00260">
    <property type="entry name" value="CheW"/>
    <property type="match status" value="1"/>
</dbReference>
<proteinExistence type="predicted"/>
<dbReference type="Gene3D" id="2.40.50.180">
    <property type="entry name" value="CheA-289, Domain 4"/>
    <property type="match status" value="1"/>
</dbReference>
<dbReference type="EMBL" id="QOQW01000021">
    <property type="protein sequence ID" value="RCK78579.1"/>
    <property type="molecule type" value="Genomic_DNA"/>
</dbReference>
<gene>
    <name evidence="2" type="ORF">OZSIB_1301</name>
</gene>
<dbReference type="GO" id="GO:0005829">
    <property type="term" value="C:cytosol"/>
    <property type="evidence" value="ECO:0007669"/>
    <property type="project" value="TreeGrafter"/>
</dbReference>
<evidence type="ECO:0000313" key="3">
    <source>
        <dbReference type="Proteomes" id="UP000252355"/>
    </source>
</evidence>
<dbReference type="CDD" id="cd00732">
    <property type="entry name" value="CheW"/>
    <property type="match status" value="1"/>
</dbReference>
<dbReference type="PROSITE" id="PS50851">
    <property type="entry name" value="CHEW"/>
    <property type="match status" value="1"/>
</dbReference>
<evidence type="ECO:0000259" key="1">
    <source>
        <dbReference type="PROSITE" id="PS50851"/>
    </source>
</evidence>
<comment type="caution">
    <text evidence="2">The sequence shown here is derived from an EMBL/GenBank/DDBJ whole genome shotgun (WGS) entry which is preliminary data.</text>
</comment>
<sequence length="159" mass="18020">MVKKAQIKQEVQVVGFYLGNDEYAITIAKVREIQSMTEIRKVPKAPKFVEGVINLRGRILPIIDLRKRFELPPAVDPAQAKILIVEFNRNHVGLVVDNVSEVIRLYSDQIEKTPDIFSLSIDSRYISGVAKLDDRLIILLDVEKLLSFEEQNALAGFKS</sequence>
<feature type="domain" description="CheW-like" evidence="1">
    <location>
        <begin position="10"/>
        <end position="151"/>
    </location>
</feature>
<evidence type="ECO:0000313" key="2">
    <source>
        <dbReference type="EMBL" id="RCK78579.1"/>
    </source>
</evidence>
<dbReference type="Pfam" id="PF01584">
    <property type="entry name" value="CheW"/>
    <property type="match status" value="1"/>
</dbReference>
<dbReference type="AlphaFoldDB" id="A0A367ZLD6"/>
<organism evidence="2 3">
    <name type="scientific">Candidatus Ozemobacter sibiricus</name>
    <dbReference type="NCBI Taxonomy" id="2268124"/>
    <lineage>
        <taxon>Bacteria</taxon>
        <taxon>Candidatus Ozemobacteria</taxon>
        <taxon>Candidatus Ozemobacterales</taxon>
        <taxon>Candidatus Ozemobacteraceae</taxon>
        <taxon>Candidatus Ozemobacter</taxon>
    </lineage>
</organism>
<dbReference type="GO" id="GO:0007165">
    <property type="term" value="P:signal transduction"/>
    <property type="evidence" value="ECO:0007669"/>
    <property type="project" value="InterPro"/>
</dbReference>
<dbReference type="Gene3D" id="2.30.30.40">
    <property type="entry name" value="SH3 Domains"/>
    <property type="match status" value="1"/>
</dbReference>
<accession>A0A367ZLD6</accession>
<dbReference type="SUPFAM" id="SSF50341">
    <property type="entry name" value="CheW-like"/>
    <property type="match status" value="1"/>
</dbReference>
<reference evidence="2 3" key="1">
    <citation type="submission" date="2018-05" db="EMBL/GenBank/DDBJ databases">
        <title>A metagenomic window into the 2 km-deep terrestrial subsurface aquifer revealed taxonomically and functionally diverse microbial community comprising novel uncultured bacterial lineages.</title>
        <authorList>
            <person name="Kadnikov V.V."/>
            <person name="Mardanov A.V."/>
            <person name="Beletsky A.V."/>
            <person name="Banks D."/>
            <person name="Pimenov N.V."/>
            <person name="Frank Y.A."/>
            <person name="Karnachuk O.V."/>
            <person name="Ravin N.V."/>
        </authorList>
    </citation>
    <scope>NUCLEOTIDE SEQUENCE [LARGE SCALE GENOMIC DNA]</scope>
    <source>
        <strain evidence="2">BY5</strain>
    </source>
</reference>
<protein>
    <submittedName>
        <fullName evidence="2">Positive regulator of CheA protein activity (CheW)</fullName>
    </submittedName>
</protein>
<dbReference type="InterPro" id="IPR002545">
    <property type="entry name" value="CheW-lke_dom"/>
</dbReference>